<dbReference type="GO" id="GO:0061630">
    <property type="term" value="F:ubiquitin protein ligase activity"/>
    <property type="evidence" value="ECO:0007669"/>
    <property type="project" value="InterPro"/>
</dbReference>
<dbReference type="SUPFAM" id="SSF57850">
    <property type="entry name" value="RING/U-box"/>
    <property type="match status" value="1"/>
</dbReference>
<reference evidence="6" key="1">
    <citation type="submission" date="2020-11" db="EMBL/GenBank/DDBJ databases">
        <authorList>
            <person name="Tran Van P."/>
        </authorList>
    </citation>
    <scope>NUCLEOTIDE SEQUENCE</scope>
</reference>
<evidence type="ECO:0000256" key="3">
    <source>
        <dbReference type="ARBA" id="ARBA00023242"/>
    </source>
</evidence>
<dbReference type="EMBL" id="LR899897">
    <property type="protein sequence ID" value="CAD7243174.1"/>
    <property type="molecule type" value="Genomic_DNA"/>
</dbReference>
<evidence type="ECO:0000313" key="6">
    <source>
        <dbReference type="EMBL" id="CAD7243174.1"/>
    </source>
</evidence>
<feature type="coiled-coil region" evidence="4">
    <location>
        <begin position="71"/>
        <end position="98"/>
    </location>
</feature>
<comment type="similarity">
    <text evidence="2">Belongs to the NOSIP family.</text>
</comment>
<keyword evidence="3" id="KW-0539">Nucleus</keyword>
<keyword evidence="4" id="KW-0175">Coiled coil</keyword>
<dbReference type="InterPro" id="IPR016818">
    <property type="entry name" value="NOSIP"/>
</dbReference>
<organism evidence="6">
    <name type="scientific">Darwinula stevensoni</name>
    <dbReference type="NCBI Taxonomy" id="69355"/>
    <lineage>
        <taxon>Eukaryota</taxon>
        <taxon>Metazoa</taxon>
        <taxon>Ecdysozoa</taxon>
        <taxon>Arthropoda</taxon>
        <taxon>Crustacea</taxon>
        <taxon>Oligostraca</taxon>
        <taxon>Ostracoda</taxon>
        <taxon>Podocopa</taxon>
        <taxon>Podocopida</taxon>
        <taxon>Darwinulocopina</taxon>
        <taxon>Darwinuloidea</taxon>
        <taxon>Darwinulidae</taxon>
        <taxon>Darwinula</taxon>
    </lineage>
</organism>
<dbReference type="PANTHER" id="PTHR13063:SF10">
    <property type="entry name" value="NITRIC OXIDE SYNTHASE-INTERACTING PROTEIN"/>
    <property type="match status" value="1"/>
</dbReference>
<dbReference type="Gene3D" id="3.30.40.10">
    <property type="entry name" value="Zinc/RING finger domain, C3HC4 (zinc finger)"/>
    <property type="match status" value="1"/>
</dbReference>
<proteinExistence type="inferred from homology"/>
<protein>
    <recommendedName>
        <fullName evidence="5">Nitric oxide synthase-interacting protein zinc-finger domain-containing protein</fullName>
    </recommendedName>
</protein>
<dbReference type="Pfam" id="PF15906">
    <property type="entry name" value="zf-NOSIP"/>
    <property type="match status" value="1"/>
</dbReference>
<evidence type="ECO:0000313" key="7">
    <source>
        <dbReference type="Proteomes" id="UP000677054"/>
    </source>
</evidence>
<dbReference type="AlphaFoldDB" id="A0A7R8X8P1"/>
<evidence type="ECO:0000259" key="5">
    <source>
        <dbReference type="Pfam" id="PF15906"/>
    </source>
</evidence>
<dbReference type="EMBL" id="CAJPEV010000380">
    <property type="protein sequence ID" value="CAG0884665.1"/>
    <property type="molecule type" value="Genomic_DNA"/>
</dbReference>
<dbReference type="CDD" id="cd16661">
    <property type="entry name" value="RING-Ubox1_NOSIP"/>
    <property type="match status" value="1"/>
</dbReference>
<keyword evidence="7" id="KW-1185">Reference proteome</keyword>
<accession>A0A7R8X8P1</accession>
<feature type="domain" description="Nitric oxide synthase-interacting protein zinc-finger" evidence="5">
    <location>
        <begin position="4"/>
        <end position="78"/>
    </location>
</feature>
<dbReference type="OrthoDB" id="116827at2759"/>
<name>A0A7R8X8P1_9CRUS</name>
<gene>
    <name evidence="6" type="ORF">DSTB1V02_LOCUS3107</name>
</gene>
<dbReference type="PANTHER" id="PTHR13063">
    <property type="entry name" value="ENOS INTERACTING PROTEIN"/>
    <property type="match status" value="1"/>
</dbReference>
<evidence type="ECO:0000256" key="2">
    <source>
        <dbReference type="ARBA" id="ARBA00008126"/>
    </source>
</evidence>
<sequence length="364" mass="40163">MTRHAKNATASQVYTYHEKKKDAQASGYGSQSMRFGKESIKDFDCCCLTLQPCRKPVVTPEGYLYDKESILEYILKKKREIARQLKEYEKQKANNEVDSRQKGMEVSQEVVREISTKEGIIAQKKGEPGMSQSVSNMAVGKSSQLPSFWIPQLTPSAKAGKMKKPVEETGCVSLHYTFSAKEPIMGKSEGDQIINPDAMANGSIPLSPHAEASKLLEAALQQMDGIIAGTRSELVYSEPGPQGASTSILHAAELLKKALEQVPDSEWWRSPVDLPTRDIFLRWISAASPASSSPSSDHTHLDTSSHMSDCLGLFLDLTPSRDVLLLFASALPSYASPSVPFAMRSLIPSRLHVIPFRLVLECRF</sequence>
<dbReference type="Proteomes" id="UP000677054">
    <property type="component" value="Unassembled WGS sequence"/>
</dbReference>
<dbReference type="InterPro" id="IPR031790">
    <property type="entry name" value="Znf-NOSIP"/>
</dbReference>
<evidence type="ECO:0000256" key="4">
    <source>
        <dbReference type="SAM" id="Coils"/>
    </source>
</evidence>
<dbReference type="InterPro" id="IPR013083">
    <property type="entry name" value="Znf_RING/FYVE/PHD"/>
</dbReference>
<dbReference type="FunFam" id="3.30.40.10:FF:000240">
    <property type="entry name" value="Nitric oxide synthase-interacting protein"/>
    <property type="match status" value="1"/>
</dbReference>
<evidence type="ECO:0000256" key="1">
    <source>
        <dbReference type="ARBA" id="ARBA00004123"/>
    </source>
</evidence>
<dbReference type="GO" id="GO:0005634">
    <property type="term" value="C:nucleus"/>
    <property type="evidence" value="ECO:0007669"/>
    <property type="project" value="UniProtKB-SubCell"/>
</dbReference>
<comment type="subcellular location">
    <subcellularLocation>
        <location evidence="1">Nucleus</location>
    </subcellularLocation>
</comment>